<name>M3XIW8_LATCH</name>
<dbReference type="InParanoid" id="M3XIW8"/>
<keyword evidence="2 5" id="KW-0812">Transmembrane</keyword>
<dbReference type="EMBL" id="AFYH01024358">
    <property type="status" value="NOT_ANNOTATED_CDS"/>
    <property type="molecule type" value="Genomic_DNA"/>
</dbReference>
<reference evidence="7" key="2">
    <citation type="submission" date="2025-08" db="UniProtKB">
        <authorList>
            <consortium name="Ensembl"/>
        </authorList>
    </citation>
    <scope>IDENTIFICATION</scope>
</reference>
<evidence type="ECO:0000259" key="6">
    <source>
        <dbReference type="Pfam" id="PF14940"/>
    </source>
</evidence>
<dbReference type="Ensembl" id="ENSLACT00000026302.1">
    <property type="protein sequence ID" value="ENSLACP00000022674.1"/>
    <property type="gene ID" value="ENSLACG00000017933.2"/>
</dbReference>
<dbReference type="PANTHER" id="PTHR16002:SF6">
    <property type="entry name" value="INSULIN-LIKE GROWTH FACTOR-BINDING PROTEIN 3 RECEPTOR"/>
    <property type="match status" value="1"/>
</dbReference>
<evidence type="ECO:0000256" key="1">
    <source>
        <dbReference type="ARBA" id="ARBA00004370"/>
    </source>
</evidence>
<dbReference type="PANTHER" id="PTHR16002">
    <property type="entry name" value="TRANSMEMBRANE PROTEIN 248-LIKE"/>
    <property type="match status" value="1"/>
</dbReference>
<evidence type="ECO:0000313" key="8">
    <source>
        <dbReference type="Proteomes" id="UP000008672"/>
    </source>
</evidence>
<feature type="domain" description="TMEM248/TMEM219" evidence="6">
    <location>
        <begin position="10"/>
        <end position="249"/>
    </location>
</feature>
<dbReference type="GO" id="GO:0016020">
    <property type="term" value="C:membrane"/>
    <property type="evidence" value="ECO:0007669"/>
    <property type="project" value="UniProtKB-SubCell"/>
</dbReference>
<proteinExistence type="predicted"/>
<feature type="transmembrane region" description="Helical" evidence="5">
    <location>
        <begin position="20"/>
        <end position="41"/>
    </location>
</feature>
<evidence type="ECO:0000313" key="7">
    <source>
        <dbReference type="Ensembl" id="ENSLACP00000022674.1"/>
    </source>
</evidence>
<sequence>MVTCYPVENVKSCLVNRPPLVVFFVCLLSLAITFFCFGVYIRSYSVKDPDVTQDWNSFLQSISEVDFCAYENETASDSNVHLDDSAKGCLNKLGSSPLIDHGPIESLTVNTSKLSPKLLSMSVLVHLTFDLPKGLKSNKTYFRSTVCGRQLGLKNLAAQELINITVVAPSPEQPCVGQEECTQLLAPSTCITLTASAHVLPQTKNPPFCSVNLNDQMIPYYTAVSPKQNSQECVRCYKTNYNPDPHLTIEISQVEQFLCSRRLINTSCILLILSGVICCFAIACVHTDRQARTKMPLMNL</sequence>
<dbReference type="eggNOG" id="ENOG502S30C">
    <property type="taxonomic scope" value="Eukaryota"/>
</dbReference>
<gene>
    <name evidence="7" type="primary">ZGC:158398</name>
</gene>
<evidence type="ECO:0000256" key="5">
    <source>
        <dbReference type="SAM" id="Phobius"/>
    </source>
</evidence>
<dbReference type="InterPro" id="IPR039587">
    <property type="entry name" value="TMEM248/TMEM219_dom"/>
</dbReference>
<dbReference type="OrthoDB" id="8680674at2759"/>
<evidence type="ECO:0000256" key="3">
    <source>
        <dbReference type="ARBA" id="ARBA00022989"/>
    </source>
</evidence>
<comment type="subcellular location">
    <subcellularLocation>
        <location evidence="1">Membrane</location>
    </subcellularLocation>
</comment>
<evidence type="ECO:0000256" key="4">
    <source>
        <dbReference type="ARBA" id="ARBA00023136"/>
    </source>
</evidence>
<dbReference type="Proteomes" id="UP000008672">
    <property type="component" value="Unassembled WGS sequence"/>
</dbReference>
<accession>M3XIW8</accession>
<reference evidence="7" key="3">
    <citation type="submission" date="2025-09" db="UniProtKB">
        <authorList>
            <consortium name="Ensembl"/>
        </authorList>
    </citation>
    <scope>IDENTIFICATION</scope>
</reference>
<protein>
    <recommendedName>
        <fullName evidence="6">TMEM248/TMEM219 domain-containing protein</fullName>
    </recommendedName>
</protein>
<keyword evidence="8" id="KW-1185">Reference proteome</keyword>
<evidence type="ECO:0000256" key="2">
    <source>
        <dbReference type="ARBA" id="ARBA00022692"/>
    </source>
</evidence>
<feature type="transmembrane region" description="Helical" evidence="5">
    <location>
        <begin position="263"/>
        <end position="285"/>
    </location>
</feature>
<dbReference type="AlphaFoldDB" id="M3XIW8"/>
<dbReference type="GeneID" id="102355628"/>
<dbReference type="Bgee" id="ENSLACG00000017933">
    <property type="expression patterns" value="Expressed in chordate pharynx and 6 other cell types or tissues"/>
</dbReference>
<dbReference type="RefSeq" id="XP_005990334.1">
    <property type="nucleotide sequence ID" value="XM_005990272.3"/>
</dbReference>
<dbReference type="GeneTree" id="ENSGT00940000153883"/>
<keyword evidence="4 5" id="KW-0472">Membrane</keyword>
<reference evidence="8" key="1">
    <citation type="submission" date="2011-08" db="EMBL/GenBank/DDBJ databases">
        <title>The draft genome of Latimeria chalumnae.</title>
        <authorList>
            <person name="Di Palma F."/>
            <person name="Alfoldi J."/>
            <person name="Johnson J."/>
            <person name="Berlin A."/>
            <person name="Gnerre S."/>
            <person name="Jaffe D."/>
            <person name="MacCallum I."/>
            <person name="Young S."/>
            <person name="Walker B.J."/>
            <person name="Lander E."/>
            <person name="Lindblad-Toh K."/>
        </authorList>
    </citation>
    <scope>NUCLEOTIDE SEQUENCE [LARGE SCALE GENOMIC DNA]</scope>
    <source>
        <strain evidence="8">Wild caught</strain>
    </source>
</reference>
<keyword evidence="3 5" id="KW-1133">Transmembrane helix</keyword>
<dbReference type="KEGG" id="lcm:102355628"/>
<dbReference type="HOGENOM" id="CLU_080742_0_0_1"/>
<dbReference type="OMA" id="RILCSQH"/>
<organism evidence="7 8">
    <name type="scientific">Latimeria chalumnae</name>
    <name type="common">Coelacanth</name>
    <dbReference type="NCBI Taxonomy" id="7897"/>
    <lineage>
        <taxon>Eukaryota</taxon>
        <taxon>Metazoa</taxon>
        <taxon>Chordata</taxon>
        <taxon>Craniata</taxon>
        <taxon>Vertebrata</taxon>
        <taxon>Euteleostomi</taxon>
        <taxon>Coelacanthiformes</taxon>
        <taxon>Coelacanthidae</taxon>
        <taxon>Latimeria</taxon>
    </lineage>
</organism>
<dbReference type="InterPro" id="IPR039493">
    <property type="entry name" value="TMEM248/TMEM219"/>
</dbReference>
<dbReference type="Pfam" id="PF14940">
    <property type="entry name" value="TMEM219"/>
    <property type="match status" value="1"/>
</dbReference>